<dbReference type="InterPro" id="IPR005467">
    <property type="entry name" value="His_kinase_dom"/>
</dbReference>
<proteinExistence type="predicted"/>
<gene>
    <name evidence="2" type="ordered locus">Mhun_0471</name>
</gene>
<dbReference type="EnsemblBacteria" id="ABD40233">
    <property type="protein sequence ID" value="ABD40233"/>
    <property type="gene ID" value="Mhun_0471"/>
</dbReference>
<reference evidence="3" key="1">
    <citation type="journal article" date="2016" name="Stand. Genomic Sci.">
        <title>Complete genome sequence of Methanospirillum hungatei type strain JF1.</title>
        <authorList>
            <person name="Gunsalus R.P."/>
            <person name="Cook L.E."/>
            <person name="Crable B."/>
            <person name="Rohlin L."/>
            <person name="McDonald E."/>
            <person name="Mouttaki H."/>
            <person name="Sieber J.R."/>
            <person name="Poweleit N."/>
            <person name="Zhou H."/>
            <person name="Lapidus A.L."/>
            <person name="Daligault H.E."/>
            <person name="Land M."/>
            <person name="Gilna P."/>
            <person name="Ivanova N."/>
            <person name="Kyrpides N."/>
            <person name="Culley D.E."/>
            <person name="McInerney M.J."/>
        </authorList>
    </citation>
    <scope>NUCLEOTIDE SEQUENCE [LARGE SCALE GENOMIC DNA]</scope>
    <source>
        <strain evidence="3">ATCC 27890 / DSM 864 / NBRC 100397 / JF-1</strain>
    </source>
</reference>
<dbReference type="HOGENOM" id="CLU_000445_114_58_2"/>
<dbReference type="SMART" id="SM00387">
    <property type="entry name" value="HATPase_c"/>
    <property type="match status" value="1"/>
</dbReference>
<dbReference type="EC" id="2.7.13.3" evidence="2"/>
<name>Q2FUF3_METHJ</name>
<dbReference type="Gene3D" id="3.30.565.10">
    <property type="entry name" value="Histidine kinase-like ATPase, C-terminal domain"/>
    <property type="match status" value="1"/>
</dbReference>
<dbReference type="InterPro" id="IPR003594">
    <property type="entry name" value="HATPase_dom"/>
</dbReference>
<accession>Q2FUF3</accession>
<evidence type="ECO:0000313" key="3">
    <source>
        <dbReference type="Proteomes" id="UP000001941"/>
    </source>
</evidence>
<protein>
    <submittedName>
        <fullName evidence="2">Histidine kinase</fullName>
        <ecNumber evidence="2">2.7.13.3</ecNumber>
    </submittedName>
</protein>
<keyword evidence="2" id="KW-0808">Transferase</keyword>
<dbReference type="Pfam" id="PF02518">
    <property type="entry name" value="HATPase_c"/>
    <property type="match status" value="1"/>
</dbReference>
<evidence type="ECO:0000313" key="2">
    <source>
        <dbReference type="EMBL" id="ABD40233.1"/>
    </source>
</evidence>
<dbReference type="STRING" id="323259.Mhun_0471"/>
<feature type="domain" description="Histidine kinase" evidence="1">
    <location>
        <begin position="251"/>
        <end position="346"/>
    </location>
</feature>
<organism evidence="2 3">
    <name type="scientific">Methanospirillum hungatei JF-1 (strain ATCC 27890 / DSM 864 / NBRC 100397 / JF-1)</name>
    <dbReference type="NCBI Taxonomy" id="323259"/>
    <lineage>
        <taxon>Archaea</taxon>
        <taxon>Methanobacteriati</taxon>
        <taxon>Methanobacteriota</taxon>
        <taxon>Stenosarchaea group</taxon>
        <taxon>Methanomicrobia</taxon>
        <taxon>Methanomicrobiales</taxon>
        <taxon>Methanospirillaceae</taxon>
        <taxon>Methanospirillum</taxon>
    </lineage>
</organism>
<keyword evidence="3" id="KW-1185">Reference proteome</keyword>
<evidence type="ECO:0000259" key="1">
    <source>
        <dbReference type="PROSITE" id="PS50109"/>
    </source>
</evidence>
<dbReference type="SUPFAM" id="SSF55874">
    <property type="entry name" value="ATPase domain of HSP90 chaperone/DNA topoisomerase II/histidine kinase"/>
    <property type="match status" value="1"/>
</dbReference>
<dbReference type="KEGG" id="mhu:Mhun_0471"/>
<keyword evidence="2" id="KW-0418">Kinase</keyword>
<dbReference type="AlphaFoldDB" id="Q2FUF3"/>
<dbReference type="PROSITE" id="PS50109">
    <property type="entry name" value="HIS_KIN"/>
    <property type="match status" value="1"/>
</dbReference>
<dbReference type="EMBL" id="CP000254">
    <property type="protein sequence ID" value="ABD40233.1"/>
    <property type="molecule type" value="Genomic_DNA"/>
</dbReference>
<dbReference type="InterPro" id="IPR036890">
    <property type="entry name" value="HATPase_C_sf"/>
</dbReference>
<sequence length="351" mass="39682">MPDTMEDTTKPDKSHKWELLLKPGVCWFIWVYEDRIEFCLPSGEISSSSEYMDIEGSFPPDIAFLLHEIIRDAQEMVPGDAKKIVLAIPGTDSGWPGHLFRLSSGRFSLVWTKNGNGGAEPDSCDLLDHIRSEKAVRKANEKLNYFNAIVRHDIMNLMMGINGYIDIIDEIVDDDEVHLLIRKSRDLGERILRIAELTRTYQDLGIRPPSFIEAGQAVQRIINRHEFSGKIVSDVQLNGLFLYVDRMFDVVIYEIVRNSLQYGGEGVTITVSLDKVPEGLALVFEDSGPGVHPDFKERIFSRTYADRKGYGLYLASEILDLTGIGIRETGIYGKGARFELVFPPDTYRFGP</sequence>
<dbReference type="Proteomes" id="UP000001941">
    <property type="component" value="Chromosome"/>
</dbReference>
<dbReference type="GO" id="GO:0004673">
    <property type="term" value="F:protein histidine kinase activity"/>
    <property type="evidence" value="ECO:0007669"/>
    <property type="project" value="UniProtKB-EC"/>
</dbReference>
<dbReference type="InParanoid" id="Q2FUF3"/>
<dbReference type="eggNOG" id="arCOG02378">
    <property type="taxonomic scope" value="Archaea"/>
</dbReference>